<reference evidence="2 3" key="1">
    <citation type="submission" date="2015-09" db="EMBL/GenBank/DDBJ databases">
        <title>Draft genome of the parasitic nematode Teladorsagia circumcincta isolate WARC Sus (inbred).</title>
        <authorList>
            <person name="Mitreva M."/>
        </authorList>
    </citation>
    <scope>NUCLEOTIDE SEQUENCE [LARGE SCALE GENOMIC DNA]</scope>
    <source>
        <strain evidence="2 3">S</strain>
    </source>
</reference>
<sequence>MHVALQKKIRPGLNVQPYMGKNQMDLYEPLGDQRNVVDAPKTKEEPMMPPMEKAKPRKKESVKPLRSGDDIDLVSDTGPDLPKKPCKLGANTRCVQEDAASANKLKSCSP</sequence>
<dbReference type="EMBL" id="KZ346224">
    <property type="protein sequence ID" value="PIO70583.1"/>
    <property type="molecule type" value="Genomic_DNA"/>
</dbReference>
<evidence type="ECO:0000256" key="1">
    <source>
        <dbReference type="SAM" id="MobiDB-lite"/>
    </source>
</evidence>
<dbReference type="AlphaFoldDB" id="A0A2G9UKB5"/>
<proteinExistence type="predicted"/>
<dbReference type="Proteomes" id="UP000230423">
    <property type="component" value="Unassembled WGS sequence"/>
</dbReference>
<accession>A0A2G9UKB5</accession>
<protein>
    <submittedName>
        <fullName evidence="2">Uncharacterized protein</fullName>
    </submittedName>
</protein>
<organism evidence="2 3">
    <name type="scientific">Teladorsagia circumcincta</name>
    <name type="common">Brown stomach worm</name>
    <name type="synonym">Ostertagia circumcincta</name>
    <dbReference type="NCBI Taxonomy" id="45464"/>
    <lineage>
        <taxon>Eukaryota</taxon>
        <taxon>Metazoa</taxon>
        <taxon>Ecdysozoa</taxon>
        <taxon>Nematoda</taxon>
        <taxon>Chromadorea</taxon>
        <taxon>Rhabditida</taxon>
        <taxon>Rhabditina</taxon>
        <taxon>Rhabditomorpha</taxon>
        <taxon>Strongyloidea</taxon>
        <taxon>Trichostrongylidae</taxon>
        <taxon>Teladorsagia</taxon>
    </lineage>
</organism>
<evidence type="ECO:0000313" key="2">
    <source>
        <dbReference type="EMBL" id="PIO70583.1"/>
    </source>
</evidence>
<feature type="region of interest" description="Disordered" evidence="1">
    <location>
        <begin position="39"/>
        <end position="88"/>
    </location>
</feature>
<gene>
    <name evidence="2" type="ORF">TELCIR_07558</name>
</gene>
<name>A0A2G9UKB5_TELCI</name>
<evidence type="ECO:0000313" key="3">
    <source>
        <dbReference type="Proteomes" id="UP000230423"/>
    </source>
</evidence>
<feature type="compositionally biased region" description="Basic and acidic residues" evidence="1">
    <location>
        <begin position="59"/>
        <end position="69"/>
    </location>
</feature>
<keyword evidence="3" id="KW-1185">Reference proteome</keyword>